<sequence length="81" mass="9585">MARQFKVTELGVEIQCSKCRDLYPADTEFFYKQSRGKWGLHSWCKACYVEQPSAIARRKRYAEKVAKRKPKDEVLIKEENL</sequence>
<dbReference type="EMBL" id="JWIZ01000104">
    <property type="protein sequence ID" value="KMK50460.1"/>
    <property type="molecule type" value="Genomic_DNA"/>
</dbReference>
<dbReference type="STRING" id="67855.RO21_11685"/>
<dbReference type="PATRIC" id="fig|67855.3.peg.86"/>
<proteinExistence type="predicted"/>
<dbReference type="RefSeq" id="WP_047977956.1">
    <property type="nucleotide sequence ID" value="NZ_JWIZ01000104.1"/>
</dbReference>
<organism evidence="1 2">
    <name type="scientific">Muribacter muris</name>
    <dbReference type="NCBI Taxonomy" id="67855"/>
    <lineage>
        <taxon>Bacteria</taxon>
        <taxon>Pseudomonadati</taxon>
        <taxon>Pseudomonadota</taxon>
        <taxon>Gammaproteobacteria</taxon>
        <taxon>Pasteurellales</taxon>
        <taxon>Pasteurellaceae</taxon>
        <taxon>Muribacter</taxon>
    </lineage>
</organism>
<protein>
    <submittedName>
        <fullName evidence="1">Uncharacterized protein</fullName>
    </submittedName>
</protein>
<dbReference type="AlphaFoldDB" id="A0A0J5P454"/>
<dbReference type="Proteomes" id="UP000036270">
    <property type="component" value="Unassembled WGS sequence"/>
</dbReference>
<gene>
    <name evidence="1" type="ORF">RO21_11685</name>
</gene>
<accession>A0A0J5P454</accession>
<evidence type="ECO:0000313" key="1">
    <source>
        <dbReference type="EMBL" id="KMK50460.1"/>
    </source>
</evidence>
<name>A0A0J5P454_9PAST</name>
<reference evidence="1 2" key="1">
    <citation type="submission" date="2014-12" db="EMBL/GenBank/DDBJ databases">
        <title>Reclassification of Actinobacillus muris as Muribacter muris.</title>
        <authorList>
            <person name="Christensen H."/>
            <person name="Nicklas W."/>
            <person name="Bisgaard M."/>
        </authorList>
    </citation>
    <scope>NUCLEOTIDE SEQUENCE [LARGE SCALE GENOMIC DNA]</scope>
    <source>
        <strain evidence="1 2">Ackerman80-443D</strain>
    </source>
</reference>
<evidence type="ECO:0000313" key="2">
    <source>
        <dbReference type="Proteomes" id="UP000036270"/>
    </source>
</evidence>
<comment type="caution">
    <text evidence="1">The sequence shown here is derived from an EMBL/GenBank/DDBJ whole genome shotgun (WGS) entry which is preliminary data.</text>
</comment>
<keyword evidence="2" id="KW-1185">Reference proteome</keyword>